<dbReference type="KEGG" id="vg:55623260"/>
<evidence type="ECO:0000313" key="2">
    <source>
        <dbReference type="Proteomes" id="UP000325706"/>
    </source>
</evidence>
<sequence>MDKGWPKGTVPHDGRCAGVESCNRCVQEKLRRMEEDGVDKPNTFTGLTPEEAQAELNKGTNNGPRLGQIGSSEFRTLDKIIRDTGVSSVIDKLTTPPETVREHLDRIGVGFKVPMVNGRLVIEIDVAELEAAENPKEGQK</sequence>
<dbReference type="Proteomes" id="UP000325706">
    <property type="component" value="Segment"/>
</dbReference>
<accession>A0A5J6TS47</accession>
<organism evidence="1 2">
    <name type="scientific">Gordonia phage Lambo</name>
    <dbReference type="NCBI Taxonomy" id="2599845"/>
    <lineage>
        <taxon>Viruses</taxon>
        <taxon>Duplodnaviria</taxon>
        <taxon>Heunggongvirae</taxon>
        <taxon>Uroviricota</taxon>
        <taxon>Caudoviricetes</taxon>
        <taxon>Dovevirinae</taxon>
        <taxon>Lambovirus</taxon>
        <taxon>Lambovirus lambo</taxon>
    </lineage>
</organism>
<name>A0A5J6TS47_9CAUD</name>
<dbReference type="RefSeq" id="YP_009852633.1">
    <property type="nucleotide sequence ID" value="NC_048814.1"/>
</dbReference>
<reference evidence="1 2" key="1">
    <citation type="submission" date="2019-07" db="EMBL/GenBank/DDBJ databases">
        <authorList>
            <person name="Fryberger R.B."/>
            <person name="Stoner T.H."/>
            <person name="Garlena R.A."/>
            <person name="Russell D.A."/>
            <person name="Pope W.H."/>
            <person name="Jacobs-Sera D."/>
            <person name="Hatfull G.F."/>
        </authorList>
    </citation>
    <scope>NUCLEOTIDE SEQUENCE [LARGE SCALE GENOMIC DNA]</scope>
</reference>
<keyword evidence="2" id="KW-1185">Reference proteome</keyword>
<protein>
    <submittedName>
        <fullName evidence="1">Uncharacterized protein</fullName>
    </submittedName>
</protein>
<dbReference type="EMBL" id="MN234220">
    <property type="protein sequence ID" value="QFG13586.1"/>
    <property type="molecule type" value="Genomic_DNA"/>
</dbReference>
<gene>
    <name evidence="1" type="primary">80</name>
    <name evidence="1" type="ORF">PBI_LAMBO_80</name>
</gene>
<proteinExistence type="predicted"/>
<dbReference type="GeneID" id="55623260"/>
<evidence type="ECO:0000313" key="1">
    <source>
        <dbReference type="EMBL" id="QFG13586.1"/>
    </source>
</evidence>